<organism evidence="3 4">
    <name type="scientific">Micromonospora mirobrigensis</name>
    <dbReference type="NCBI Taxonomy" id="262898"/>
    <lineage>
        <taxon>Bacteria</taxon>
        <taxon>Bacillati</taxon>
        <taxon>Actinomycetota</taxon>
        <taxon>Actinomycetes</taxon>
        <taxon>Micromonosporales</taxon>
        <taxon>Micromonosporaceae</taxon>
        <taxon>Micromonospora</taxon>
    </lineage>
</organism>
<proteinExistence type="predicted"/>
<keyword evidence="2" id="KW-1133">Transmembrane helix</keyword>
<dbReference type="Proteomes" id="UP000199504">
    <property type="component" value="Unassembled WGS sequence"/>
</dbReference>
<name>A0A1C4Z951_9ACTN</name>
<evidence type="ECO:0000313" key="3">
    <source>
        <dbReference type="EMBL" id="SCF29470.1"/>
    </source>
</evidence>
<feature type="transmembrane region" description="Helical" evidence="2">
    <location>
        <begin position="264"/>
        <end position="280"/>
    </location>
</feature>
<dbReference type="AlphaFoldDB" id="A0A1C4Z951"/>
<dbReference type="RefSeq" id="WP_091609870.1">
    <property type="nucleotide sequence ID" value="NZ_FMCX01000005.1"/>
</dbReference>
<evidence type="ECO:0000256" key="1">
    <source>
        <dbReference type="SAM" id="MobiDB-lite"/>
    </source>
</evidence>
<evidence type="ECO:0000256" key="2">
    <source>
        <dbReference type="SAM" id="Phobius"/>
    </source>
</evidence>
<feature type="transmembrane region" description="Helical" evidence="2">
    <location>
        <begin position="163"/>
        <end position="196"/>
    </location>
</feature>
<dbReference type="EMBL" id="FMCX01000005">
    <property type="protein sequence ID" value="SCF29470.1"/>
    <property type="molecule type" value="Genomic_DNA"/>
</dbReference>
<feature type="region of interest" description="Disordered" evidence="1">
    <location>
        <begin position="1"/>
        <end position="28"/>
    </location>
</feature>
<keyword evidence="4" id="KW-1185">Reference proteome</keyword>
<feature type="transmembrane region" description="Helical" evidence="2">
    <location>
        <begin position="119"/>
        <end position="142"/>
    </location>
</feature>
<feature type="region of interest" description="Disordered" evidence="1">
    <location>
        <begin position="503"/>
        <end position="530"/>
    </location>
</feature>
<feature type="transmembrane region" description="Helical" evidence="2">
    <location>
        <begin position="240"/>
        <end position="258"/>
    </location>
</feature>
<dbReference type="STRING" id="262898.GA0070564_105198"/>
<keyword evidence="2" id="KW-0812">Transmembrane</keyword>
<evidence type="ECO:0000313" key="4">
    <source>
        <dbReference type="Proteomes" id="UP000199504"/>
    </source>
</evidence>
<protein>
    <recommendedName>
        <fullName evidence="5">Oligosaccharide repeat unit polymerase</fullName>
    </recommendedName>
</protein>
<keyword evidence="2" id="KW-0472">Membrane</keyword>
<accession>A0A1C4Z951</accession>
<feature type="transmembrane region" description="Helical" evidence="2">
    <location>
        <begin position="418"/>
        <end position="441"/>
    </location>
</feature>
<feature type="compositionally biased region" description="Pro residues" evidence="1">
    <location>
        <begin position="1"/>
        <end position="10"/>
    </location>
</feature>
<feature type="transmembrane region" description="Helical" evidence="2">
    <location>
        <begin position="88"/>
        <end position="107"/>
    </location>
</feature>
<feature type="transmembrane region" description="Helical" evidence="2">
    <location>
        <begin position="32"/>
        <end position="50"/>
    </location>
</feature>
<gene>
    <name evidence="3" type="ORF">GA0070564_105198</name>
</gene>
<evidence type="ECO:0008006" key="5">
    <source>
        <dbReference type="Google" id="ProtNLM"/>
    </source>
</evidence>
<reference evidence="4" key="1">
    <citation type="submission" date="2016-06" db="EMBL/GenBank/DDBJ databases">
        <authorList>
            <person name="Varghese N."/>
            <person name="Submissions Spin"/>
        </authorList>
    </citation>
    <scope>NUCLEOTIDE SEQUENCE [LARGE SCALE GENOMIC DNA]</scope>
    <source>
        <strain evidence="4">DSM 44830</strain>
    </source>
</reference>
<feature type="transmembrane region" description="Helical" evidence="2">
    <location>
        <begin position="208"/>
        <end position="228"/>
    </location>
</feature>
<feature type="transmembrane region" description="Helical" evidence="2">
    <location>
        <begin position="287"/>
        <end position="305"/>
    </location>
</feature>
<sequence>MTAPTAPPLVPVRTALPGQAPPPPRRRSASDGIIATALVAVLGLVLVLWVPNLRHWLMVPLTLSGMLIGVDVVRWFRPGTDVFEPRACAGLLGFQFLYVAPVLHISLNTWSADIYDAPYWPDAIGAFAVLNVVGLSIYRLVLAVPRRARGRRQGPGRRLNPGAFYLIGTVAALFSLATFGYEVVMFGGVSGFVAAMTDRVHQPDLTGMGSFIIVAEAFPTIIFALALVRWRRALSRSAALTILLMLALTLTQFFVGGLKGSRSTTLWPILLCLIMIHLTVRRIGRRPLAVVALIVFAFMYVYGFYKSGGVDAVKEFGATGRASSVESQTGRDLPLLLTEDLGRADIQSVILYRQLHSDFEPVSGVTYLSAVLRYIPRSIRPTGVETKVDVGSRVLYNPLYTAGEGPSSKVYGMAGEGMLNFGLVGGLLAFAAFGLVVRFVGDYYESARQGVDLVPKLLAPMAWALVNANGADLDNLLDFLLKYAAPLALVVLLAREAPDRTARDGRLGPGLPMAGVGSRPSRGAGGPWTG</sequence>
<dbReference type="OrthoDB" id="2379168at2"/>
<feature type="transmembrane region" description="Helical" evidence="2">
    <location>
        <begin position="56"/>
        <end position="76"/>
    </location>
</feature>